<comment type="caution">
    <text evidence="2">The sequence shown here is derived from an EMBL/GenBank/DDBJ whole genome shotgun (WGS) entry which is preliminary data.</text>
</comment>
<dbReference type="Proteomes" id="UP000887013">
    <property type="component" value="Unassembled WGS sequence"/>
</dbReference>
<sequence>MEWRILIESIELESWIRVLLRVANQVVFLVLLVRFLHKKLHGTTGLNSLWKTLTVVCSTLLANYFVWPLFLHLTSIIISNHNHWALAILLMTLEWTSNRWFNTSTDDIPETKAYSLDQVPSPETHSFEQSPIASTCSHSQGDVKERINTKNINELEYIDIMNESPEKYNLIHDMIKLECLENPLEIKLEDDATEVNYLDSTLKIENQHSFKPLQINFREKIQQLENNLKASIGGVALITRSGRVYKRA</sequence>
<feature type="transmembrane region" description="Helical" evidence="1">
    <location>
        <begin position="15"/>
        <end position="36"/>
    </location>
</feature>
<gene>
    <name evidence="2" type="ORF">NPIL_121</name>
</gene>
<keyword evidence="1" id="KW-0472">Membrane</keyword>
<proteinExistence type="predicted"/>
<keyword evidence="3" id="KW-1185">Reference proteome</keyword>
<organism evidence="2 3">
    <name type="scientific">Nephila pilipes</name>
    <name type="common">Giant wood spider</name>
    <name type="synonym">Nephila maculata</name>
    <dbReference type="NCBI Taxonomy" id="299642"/>
    <lineage>
        <taxon>Eukaryota</taxon>
        <taxon>Metazoa</taxon>
        <taxon>Ecdysozoa</taxon>
        <taxon>Arthropoda</taxon>
        <taxon>Chelicerata</taxon>
        <taxon>Arachnida</taxon>
        <taxon>Araneae</taxon>
        <taxon>Araneomorphae</taxon>
        <taxon>Entelegynae</taxon>
        <taxon>Araneoidea</taxon>
        <taxon>Nephilidae</taxon>
        <taxon>Nephila</taxon>
    </lineage>
</organism>
<keyword evidence="1" id="KW-1133">Transmembrane helix</keyword>
<reference evidence="2" key="1">
    <citation type="submission" date="2020-08" db="EMBL/GenBank/DDBJ databases">
        <title>Multicomponent nature underlies the extraordinary mechanical properties of spider dragline silk.</title>
        <authorList>
            <person name="Kono N."/>
            <person name="Nakamura H."/>
            <person name="Mori M."/>
            <person name="Yoshida Y."/>
            <person name="Ohtoshi R."/>
            <person name="Malay A.D."/>
            <person name="Moran D.A.P."/>
            <person name="Tomita M."/>
            <person name="Numata K."/>
            <person name="Arakawa K."/>
        </authorList>
    </citation>
    <scope>NUCLEOTIDE SEQUENCE</scope>
</reference>
<dbReference type="AlphaFoldDB" id="A0A8X6QFK9"/>
<feature type="transmembrane region" description="Helical" evidence="1">
    <location>
        <begin position="48"/>
        <end position="67"/>
    </location>
</feature>
<name>A0A8X6QFK9_NEPPI</name>
<accession>A0A8X6QFK9</accession>
<evidence type="ECO:0000256" key="1">
    <source>
        <dbReference type="SAM" id="Phobius"/>
    </source>
</evidence>
<evidence type="ECO:0000313" key="3">
    <source>
        <dbReference type="Proteomes" id="UP000887013"/>
    </source>
</evidence>
<evidence type="ECO:0000313" key="2">
    <source>
        <dbReference type="EMBL" id="GFU16036.1"/>
    </source>
</evidence>
<protein>
    <submittedName>
        <fullName evidence="2">Uncharacterized protein</fullName>
    </submittedName>
</protein>
<keyword evidence="1" id="KW-0812">Transmembrane</keyword>
<dbReference type="EMBL" id="BMAW01126279">
    <property type="protein sequence ID" value="GFU16036.1"/>
    <property type="molecule type" value="Genomic_DNA"/>
</dbReference>
<dbReference type="OrthoDB" id="6457033at2759"/>